<dbReference type="InterPro" id="IPR050126">
    <property type="entry name" value="Ap4A_hydrolase"/>
</dbReference>
<name>A0A5B1CF47_9BACT</name>
<evidence type="ECO:0000313" key="3">
    <source>
        <dbReference type="Proteomes" id="UP000322699"/>
    </source>
</evidence>
<dbReference type="SUPFAM" id="SSF56300">
    <property type="entry name" value="Metallo-dependent phosphatases"/>
    <property type="match status" value="1"/>
</dbReference>
<dbReference type="EMBL" id="VRLW01000001">
    <property type="protein sequence ID" value="KAA1258093.1"/>
    <property type="molecule type" value="Genomic_DNA"/>
</dbReference>
<sequence length="230" mass="25919">MPRHLAIGDIHGCLDALQTLVEFVGLRDDDDVLVTLGDYIDRGPDSRGVLDWLLEFNKAGRLVSLKGNHEVMLMEGRRIESERHRWFKFGGRETLESYAEDEDDVAGLEDIPLTHWEFLFDKLVSTYETETHIFVHASLDPSLPIAEQSDYLLHWGGYSDNFPRHVSGKTMVCGHKIQSTGRPATNGNAICIDTGAYKPDGWLTCLDPATGEIWQANQSGETRRMMLSEL</sequence>
<dbReference type="EC" id="3.1.3.16" evidence="2"/>
<protein>
    <submittedName>
        <fullName evidence="2">Serine/threonine-protein phosphatase 1</fullName>
        <ecNumber evidence="2">3.1.3.16</ecNumber>
    </submittedName>
</protein>
<keyword evidence="2" id="KW-0378">Hydrolase</keyword>
<dbReference type="CDD" id="cd00144">
    <property type="entry name" value="MPP_PPP_family"/>
    <property type="match status" value="1"/>
</dbReference>
<dbReference type="InterPro" id="IPR004843">
    <property type="entry name" value="Calcineurin-like_PHP"/>
</dbReference>
<dbReference type="OrthoDB" id="384253at2"/>
<comment type="caution">
    <text evidence="2">The sequence shown here is derived from an EMBL/GenBank/DDBJ whole genome shotgun (WGS) entry which is preliminary data.</text>
</comment>
<dbReference type="PANTHER" id="PTHR42850:SF4">
    <property type="entry name" value="ZINC-DEPENDENT ENDOPOLYPHOSPHATASE"/>
    <property type="match status" value="1"/>
</dbReference>
<dbReference type="Gene3D" id="3.60.21.10">
    <property type="match status" value="1"/>
</dbReference>
<reference evidence="2 3" key="1">
    <citation type="submission" date="2019-08" db="EMBL/GenBank/DDBJ databases">
        <title>Deep-cultivation of Planctomycetes and their phenomic and genomic characterization uncovers novel biology.</title>
        <authorList>
            <person name="Wiegand S."/>
            <person name="Jogler M."/>
            <person name="Boedeker C."/>
            <person name="Pinto D."/>
            <person name="Vollmers J."/>
            <person name="Rivas-Marin E."/>
            <person name="Kohn T."/>
            <person name="Peeters S.H."/>
            <person name="Heuer A."/>
            <person name="Rast P."/>
            <person name="Oberbeckmann S."/>
            <person name="Bunk B."/>
            <person name="Jeske O."/>
            <person name="Meyerdierks A."/>
            <person name="Storesund J.E."/>
            <person name="Kallscheuer N."/>
            <person name="Luecker S."/>
            <person name="Lage O.M."/>
            <person name="Pohl T."/>
            <person name="Merkel B.J."/>
            <person name="Hornburger P."/>
            <person name="Mueller R.-W."/>
            <person name="Bruemmer F."/>
            <person name="Labrenz M."/>
            <person name="Spormann A.M."/>
            <person name="Op Den Camp H."/>
            <person name="Overmann J."/>
            <person name="Amann R."/>
            <person name="Jetten M.S.M."/>
            <person name="Mascher T."/>
            <person name="Medema M.H."/>
            <person name="Devos D.P."/>
            <person name="Kaster A.-K."/>
            <person name="Ovreas L."/>
            <person name="Rohde M."/>
            <person name="Galperin M.Y."/>
            <person name="Jogler C."/>
        </authorList>
    </citation>
    <scope>NUCLEOTIDE SEQUENCE [LARGE SCALE GENOMIC DNA]</scope>
    <source>
        <strain evidence="2 3">LF1</strain>
    </source>
</reference>
<gene>
    <name evidence="2" type="primary">pphA_1</name>
    <name evidence="2" type="ORF">LF1_06080</name>
</gene>
<dbReference type="InterPro" id="IPR029052">
    <property type="entry name" value="Metallo-depent_PP-like"/>
</dbReference>
<accession>A0A5B1CF47</accession>
<dbReference type="GO" id="GO:0008803">
    <property type="term" value="F:bis(5'-nucleosyl)-tetraphosphatase (symmetrical) activity"/>
    <property type="evidence" value="ECO:0007669"/>
    <property type="project" value="TreeGrafter"/>
</dbReference>
<organism evidence="2 3">
    <name type="scientific">Rubripirellula obstinata</name>
    <dbReference type="NCBI Taxonomy" id="406547"/>
    <lineage>
        <taxon>Bacteria</taxon>
        <taxon>Pseudomonadati</taxon>
        <taxon>Planctomycetota</taxon>
        <taxon>Planctomycetia</taxon>
        <taxon>Pirellulales</taxon>
        <taxon>Pirellulaceae</taxon>
        <taxon>Rubripirellula</taxon>
    </lineage>
</organism>
<proteinExistence type="predicted"/>
<evidence type="ECO:0000259" key="1">
    <source>
        <dbReference type="Pfam" id="PF00149"/>
    </source>
</evidence>
<dbReference type="AlphaFoldDB" id="A0A5B1CF47"/>
<feature type="domain" description="Calcineurin-like phosphoesterase" evidence="1">
    <location>
        <begin position="5"/>
        <end position="100"/>
    </location>
</feature>
<dbReference type="GO" id="GO:0004722">
    <property type="term" value="F:protein serine/threonine phosphatase activity"/>
    <property type="evidence" value="ECO:0007669"/>
    <property type="project" value="UniProtKB-EC"/>
</dbReference>
<dbReference type="PANTHER" id="PTHR42850">
    <property type="entry name" value="METALLOPHOSPHOESTERASE"/>
    <property type="match status" value="1"/>
</dbReference>
<dbReference type="Proteomes" id="UP000322699">
    <property type="component" value="Unassembled WGS sequence"/>
</dbReference>
<evidence type="ECO:0000313" key="2">
    <source>
        <dbReference type="EMBL" id="KAA1258093.1"/>
    </source>
</evidence>
<dbReference type="Pfam" id="PF00149">
    <property type="entry name" value="Metallophos"/>
    <property type="match status" value="1"/>
</dbReference>
<dbReference type="GO" id="GO:0005737">
    <property type="term" value="C:cytoplasm"/>
    <property type="evidence" value="ECO:0007669"/>
    <property type="project" value="TreeGrafter"/>
</dbReference>
<keyword evidence="3" id="KW-1185">Reference proteome</keyword>
<dbReference type="GO" id="GO:0110154">
    <property type="term" value="P:RNA decapping"/>
    <property type="evidence" value="ECO:0007669"/>
    <property type="project" value="TreeGrafter"/>
</dbReference>
<dbReference type="RefSeq" id="WP_068263605.1">
    <property type="nucleotide sequence ID" value="NZ_LWSK01000049.1"/>
</dbReference>